<accession>A0AAV0TKY9</accession>
<dbReference type="EMBL" id="CANTFM010000448">
    <property type="protein sequence ID" value="CAI5722051.1"/>
    <property type="molecule type" value="Genomic_DNA"/>
</dbReference>
<comment type="caution">
    <text evidence="1">The sequence shown here is derived from an EMBL/GenBank/DDBJ whole genome shotgun (WGS) entry which is preliminary data.</text>
</comment>
<dbReference type="AlphaFoldDB" id="A0AAV0TKY9"/>
<name>A0AAV0TKY9_9STRA</name>
<gene>
    <name evidence="1" type="ORF">PDE001_LOCUS2599</name>
</gene>
<reference evidence="1" key="1">
    <citation type="submission" date="2022-12" db="EMBL/GenBank/DDBJ databases">
        <authorList>
            <person name="Webb A."/>
        </authorList>
    </citation>
    <scope>NUCLEOTIDE SEQUENCE</scope>
    <source>
        <strain evidence="1">Pd1</strain>
    </source>
</reference>
<organism evidence="1 2">
    <name type="scientific">Peronospora destructor</name>
    <dbReference type="NCBI Taxonomy" id="86335"/>
    <lineage>
        <taxon>Eukaryota</taxon>
        <taxon>Sar</taxon>
        <taxon>Stramenopiles</taxon>
        <taxon>Oomycota</taxon>
        <taxon>Peronosporomycetes</taxon>
        <taxon>Peronosporales</taxon>
        <taxon>Peronosporaceae</taxon>
        <taxon>Peronospora</taxon>
    </lineage>
</organism>
<keyword evidence="2" id="KW-1185">Reference proteome</keyword>
<protein>
    <submittedName>
        <fullName evidence="1">Uncharacterized protein</fullName>
    </submittedName>
</protein>
<proteinExistence type="predicted"/>
<sequence length="94" mass="10281">MFCEDENKTALAFILSSLPLHTPSLGSSGVFVSQTMFPLNKANMGTADSVAKDDIDSHENKGGTQLIDLHYAIMEKQEQQLQCFGNHHSKIPCA</sequence>
<evidence type="ECO:0000313" key="1">
    <source>
        <dbReference type="EMBL" id="CAI5722051.1"/>
    </source>
</evidence>
<dbReference type="Proteomes" id="UP001162029">
    <property type="component" value="Unassembled WGS sequence"/>
</dbReference>
<evidence type="ECO:0000313" key="2">
    <source>
        <dbReference type="Proteomes" id="UP001162029"/>
    </source>
</evidence>